<keyword evidence="2 4" id="KW-0269">Exonuclease</keyword>
<reference evidence="4 5" key="1">
    <citation type="journal article" date="2022" name="Environ. Microbiol. Rep.">
        <title>Eco-phylogenetic analyses reveal divergent evolution of vitamin B12 metabolism in the marine bacterial family 'Psychromonadaceae'.</title>
        <authorList>
            <person name="Jin X."/>
            <person name="Yang Y."/>
            <person name="Cao H."/>
            <person name="Gao B."/>
            <person name="Zhao Z."/>
        </authorList>
    </citation>
    <scope>NUCLEOTIDE SEQUENCE [LARGE SCALE GENOMIC DNA]</scope>
    <source>
        <strain evidence="4 5">MKS20</strain>
    </source>
</reference>
<accession>A0ABS8W9B1</accession>
<evidence type="ECO:0000259" key="3">
    <source>
        <dbReference type="SMART" id="SM00479"/>
    </source>
</evidence>
<keyword evidence="5" id="KW-1185">Reference proteome</keyword>
<dbReference type="EMBL" id="JAIMJA010000006">
    <property type="protein sequence ID" value="MCE2594687.1"/>
    <property type="molecule type" value="Genomic_DNA"/>
</dbReference>
<dbReference type="NCBIfam" id="NF006601">
    <property type="entry name" value="PRK09145.1"/>
    <property type="match status" value="1"/>
</dbReference>
<dbReference type="PANTHER" id="PTHR30231">
    <property type="entry name" value="DNA POLYMERASE III SUBUNIT EPSILON"/>
    <property type="match status" value="1"/>
</dbReference>
<dbReference type="Proteomes" id="UP001201273">
    <property type="component" value="Unassembled WGS sequence"/>
</dbReference>
<dbReference type="InterPro" id="IPR012337">
    <property type="entry name" value="RNaseH-like_sf"/>
</dbReference>
<dbReference type="SUPFAM" id="SSF53098">
    <property type="entry name" value="Ribonuclease H-like"/>
    <property type="match status" value="1"/>
</dbReference>
<dbReference type="PANTHER" id="PTHR30231:SF7">
    <property type="entry name" value="BLR4117 PROTEIN"/>
    <property type="match status" value="1"/>
</dbReference>
<dbReference type="Gene3D" id="3.30.420.10">
    <property type="entry name" value="Ribonuclease H-like superfamily/Ribonuclease H"/>
    <property type="match status" value="1"/>
</dbReference>
<gene>
    <name evidence="4" type="ORF">K6Y31_07650</name>
</gene>
<evidence type="ECO:0000256" key="1">
    <source>
        <dbReference type="ARBA" id="ARBA00022722"/>
    </source>
</evidence>
<evidence type="ECO:0000313" key="4">
    <source>
        <dbReference type="EMBL" id="MCE2594687.1"/>
    </source>
</evidence>
<name>A0ABS8W9B1_9GAMM</name>
<organism evidence="4 5">
    <name type="scientific">Motilimonas cestriensis</name>
    <dbReference type="NCBI Taxonomy" id="2742685"/>
    <lineage>
        <taxon>Bacteria</taxon>
        <taxon>Pseudomonadati</taxon>
        <taxon>Pseudomonadota</taxon>
        <taxon>Gammaproteobacteria</taxon>
        <taxon>Alteromonadales</taxon>
        <taxon>Alteromonadales genera incertae sedis</taxon>
        <taxon>Motilimonas</taxon>
    </lineage>
</organism>
<dbReference type="InterPro" id="IPR013520">
    <property type="entry name" value="Ribonucl_H"/>
</dbReference>
<protein>
    <submittedName>
        <fullName evidence="4">3'-5' exonuclease</fullName>
    </submittedName>
</protein>
<keyword evidence="1" id="KW-0540">Nuclease</keyword>
<dbReference type="SMART" id="SM00479">
    <property type="entry name" value="EXOIII"/>
    <property type="match status" value="1"/>
</dbReference>
<dbReference type="CDD" id="cd06127">
    <property type="entry name" value="DEDDh"/>
    <property type="match status" value="1"/>
</dbReference>
<dbReference type="Pfam" id="PF00929">
    <property type="entry name" value="RNase_T"/>
    <property type="match status" value="1"/>
</dbReference>
<dbReference type="InterPro" id="IPR036397">
    <property type="entry name" value="RNaseH_sf"/>
</dbReference>
<dbReference type="RefSeq" id="WP_233052216.1">
    <property type="nucleotide sequence ID" value="NZ_JAIMJA010000006.1"/>
</dbReference>
<feature type="domain" description="Exonuclease" evidence="3">
    <location>
        <begin position="31"/>
        <end position="204"/>
    </location>
</feature>
<sequence>MLFQRFLRPFDKIRAAKGPFAGLFTPCSVDEVVSIDCETTSLDPQSADILTIGAVKIRGNQVLTSQKLSLKIQPPKPINQDSIPVHHIRNQDTAGAMSLEQALPILLNFIGNRPILGYFVKFDITLINRYTELYYGFHLPNKPIELCHVYYKKVNTYYPDAWLDHKFETLASTLNVPIIGRHSALGDAITVALMYLQLQQGKRPKLM</sequence>
<comment type="caution">
    <text evidence="4">The sequence shown here is derived from an EMBL/GenBank/DDBJ whole genome shotgun (WGS) entry which is preliminary data.</text>
</comment>
<dbReference type="GO" id="GO:0004527">
    <property type="term" value="F:exonuclease activity"/>
    <property type="evidence" value="ECO:0007669"/>
    <property type="project" value="UniProtKB-KW"/>
</dbReference>
<evidence type="ECO:0000256" key="2">
    <source>
        <dbReference type="ARBA" id="ARBA00022839"/>
    </source>
</evidence>
<proteinExistence type="predicted"/>
<evidence type="ECO:0000313" key="5">
    <source>
        <dbReference type="Proteomes" id="UP001201273"/>
    </source>
</evidence>
<keyword evidence="2 4" id="KW-0378">Hydrolase</keyword>